<feature type="transmembrane region" description="Helical" evidence="1">
    <location>
        <begin position="130"/>
        <end position="151"/>
    </location>
</feature>
<gene>
    <name evidence="2" type="ORF">CUJ84_Chr002401</name>
</gene>
<proteinExistence type="predicted"/>
<protein>
    <recommendedName>
        <fullName evidence="4">DUF2189 domain-containing protein</fullName>
    </recommendedName>
</protein>
<feature type="transmembrane region" description="Helical" evidence="1">
    <location>
        <begin position="185"/>
        <end position="212"/>
    </location>
</feature>
<dbReference type="Pfam" id="PF09955">
    <property type="entry name" value="DUF2189"/>
    <property type="match status" value="1"/>
</dbReference>
<organism evidence="2 3">
    <name type="scientific">Rhizobium leguminosarum</name>
    <dbReference type="NCBI Taxonomy" id="384"/>
    <lineage>
        <taxon>Bacteria</taxon>
        <taxon>Pseudomonadati</taxon>
        <taxon>Pseudomonadota</taxon>
        <taxon>Alphaproteobacteria</taxon>
        <taxon>Hyphomicrobiales</taxon>
        <taxon>Rhizobiaceae</taxon>
        <taxon>Rhizobium/Agrobacterium group</taxon>
        <taxon>Rhizobium</taxon>
    </lineage>
</organism>
<dbReference type="InterPro" id="IPR018692">
    <property type="entry name" value="DUF2189"/>
</dbReference>
<feature type="transmembrane region" description="Helical" evidence="1">
    <location>
        <begin position="224"/>
        <end position="248"/>
    </location>
</feature>
<feature type="transmembrane region" description="Helical" evidence="1">
    <location>
        <begin position="254"/>
        <end position="273"/>
    </location>
</feature>
<accession>A0A2K9Z3G4</accession>
<keyword evidence="1" id="KW-1133">Transmembrane helix</keyword>
<evidence type="ECO:0000256" key="1">
    <source>
        <dbReference type="SAM" id="Phobius"/>
    </source>
</evidence>
<keyword evidence="1" id="KW-0472">Membrane</keyword>
<reference evidence="2 3" key="1">
    <citation type="submission" date="2017-11" db="EMBL/GenBank/DDBJ databases">
        <title>Complete genome of Rhizobium leguminosarum Norway, an ineffective micro-symbiont.</title>
        <authorList>
            <person name="Hoffrichter A."/>
            <person name="Liang J."/>
            <person name="Brachmann A."/>
            <person name="Marin M."/>
        </authorList>
    </citation>
    <scope>NUCLEOTIDE SEQUENCE [LARGE SCALE GENOMIC DNA]</scope>
    <source>
        <strain evidence="2 3">Norway</strain>
    </source>
</reference>
<feature type="transmembrane region" description="Helical" evidence="1">
    <location>
        <begin position="60"/>
        <end position="80"/>
    </location>
</feature>
<evidence type="ECO:0000313" key="2">
    <source>
        <dbReference type="EMBL" id="AUW42756.1"/>
    </source>
</evidence>
<dbReference type="AlphaFoldDB" id="A0A2K9Z3G4"/>
<dbReference type="EMBL" id="CP025012">
    <property type="protein sequence ID" value="AUW42756.1"/>
    <property type="molecule type" value="Genomic_DNA"/>
</dbReference>
<keyword evidence="1" id="KW-0812">Transmembrane</keyword>
<dbReference type="Proteomes" id="UP000238523">
    <property type="component" value="Chromosome"/>
</dbReference>
<sequence>MLSAADQVSAEEEKTMAAFHVMTGASESLARPVVNRIGIADVFDALKRGYEDFMEKPSHYVFLCLMYPIAGVFLTLWTSGANLLPMVFPLMAGFVLIGPIAAIGLYEISRRREAGLDTSWTHALDVRHSPALPSIVAVGLMLCGLFVVWLVTAQTLYSNLLGEVFPRSMADFFRQVFGTSEGMQLIIWGNLIGFVFALVVLAMTVITFPLLLDRDVGAVAAVSASIRALLVNPVPVLLWGLIVAALLLIGTIPIFAGLALVIPILGHATWHLYRKLIAREATA</sequence>
<name>A0A2K9Z3G4_RHILE</name>
<evidence type="ECO:0008006" key="4">
    <source>
        <dbReference type="Google" id="ProtNLM"/>
    </source>
</evidence>
<evidence type="ECO:0000313" key="3">
    <source>
        <dbReference type="Proteomes" id="UP000238523"/>
    </source>
</evidence>
<feature type="transmembrane region" description="Helical" evidence="1">
    <location>
        <begin position="86"/>
        <end position="109"/>
    </location>
</feature>